<dbReference type="PANTHER" id="PTHR35870">
    <property type="entry name" value="PROTEIN, PUTATIVE (AFU_ORTHOLOGUE AFUA_5G03330)-RELATED"/>
    <property type="match status" value="1"/>
</dbReference>
<reference evidence="2" key="1">
    <citation type="submission" date="2020-12" db="EMBL/GenBank/DDBJ databases">
        <title>Metabolic potential, ecology and presence of endohyphal bacteria is reflected in genomic diversity of Mucoromycotina.</title>
        <authorList>
            <person name="Muszewska A."/>
            <person name="Okrasinska A."/>
            <person name="Steczkiewicz K."/>
            <person name="Drgas O."/>
            <person name="Orlowska M."/>
            <person name="Perlinska-Lenart U."/>
            <person name="Aleksandrzak-Piekarczyk T."/>
            <person name="Szatraj K."/>
            <person name="Zielenkiewicz U."/>
            <person name="Pilsyk S."/>
            <person name="Malc E."/>
            <person name="Mieczkowski P."/>
            <person name="Kruszewska J.S."/>
            <person name="Biernat P."/>
            <person name="Pawlowska J."/>
        </authorList>
    </citation>
    <scope>NUCLEOTIDE SEQUENCE</scope>
    <source>
        <strain evidence="2">WA0000067209</strain>
    </source>
</reference>
<organism evidence="2 3">
    <name type="scientific">Mortierella isabellina</name>
    <name type="common">Filamentous fungus</name>
    <name type="synonym">Umbelopsis isabellina</name>
    <dbReference type="NCBI Taxonomy" id="91625"/>
    <lineage>
        <taxon>Eukaryota</taxon>
        <taxon>Fungi</taxon>
        <taxon>Fungi incertae sedis</taxon>
        <taxon>Mucoromycota</taxon>
        <taxon>Mucoromycotina</taxon>
        <taxon>Umbelopsidomycetes</taxon>
        <taxon>Umbelopsidales</taxon>
        <taxon>Umbelopsidaceae</taxon>
        <taxon>Umbelopsis</taxon>
    </lineage>
</organism>
<dbReference type="InterPro" id="IPR025337">
    <property type="entry name" value="Questin_oxidase-like"/>
</dbReference>
<keyword evidence="1" id="KW-0560">Oxidoreductase</keyword>
<accession>A0A8H7Q2Z7</accession>
<gene>
    <name evidence="2" type="ORF">INT43_000274</name>
</gene>
<dbReference type="GO" id="GO:0016491">
    <property type="term" value="F:oxidoreductase activity"/>
    <property type="evidence" value="ECO:0007669"/>
    <property type="project" value="UniProtKB-KW"/>
</dbReference>
<dbReference type="Pfam" id="PF14027">
    <property type="entry name" value="Questin_oxidase"/>
    <property type="match status" value="1"/>
</dbReference>
<dbReference type="PANTHER" id="PTHR35870:SF1">
    <property type="entry name" value="PROTEIN, PUTATIVE (AFU_ORTHOLOGUE AFUA_5G03330)-RELATED"/>
    <property type="match status" value="1"/>
</dbReference>
<evidence type="ECO:0008006" key="4">
    <source>
        <dbReference type="Google" id="ProtNLM"/>
    </source>
</evidence>
<name>A0A8H7Q2Z7_MORIS</name>
<proteinExistence type="predicted"/>
<sequence length="417" mass="47907">MTATTENLITTKNPNGFALPGITLESRQVLHELLVDNHEKHHIFFNEKQFHNHIPHQLMAAAALGSSPDTLRKIYKLHSAYQRPQMPVKYDINESNLADYVLKEDAYSSYLAFFDKQFKSMTVREIFDKYATIEPIYDGLFGGLYHPLIHFCYGVEFDNKLVMAEGLAMAAIQQQDPGFRVVEIFEMENLQLESKSIPEILDAIRNDQEIQRAVPYSEPMKFKTLGNNDTATKKLLKRTSHWHVAADAQDIDAKFKELFQTVVDLYAASQRHGKPYQLDFFLMHLLTSILFVYVLLPHLSLENQAKVVKVHFVKAAQWFVTRGSPKIDRSVVYAHKSTAPHTENPWFAVWNMSVENMDLHVVKVIRSLSKADELFAQDGDDYYVKAAQMTVETTIVDDPVKHDVWGRNPIGFDEAWK</sequence>
<evidence type="ECO:0000313" key="2">
    <source>
        <dbReference type="EMBL" id="KAG2184365.1"/>
    </source>
</evidence>
<evidence type="ECO:0000313" key="3">
    <source>
        <dbReference type="Proteomes" id="UP000654370"/>
    </source>
</evidence>
<dbReference type="OrthoDB" id="10004862at2759"/>
<dbReference type="EMBL" id="JAEPQZ010000002">
    <property type="protein sequence ID" value="KAG2184365.1"/>
    <property type="molecule type" value="Genomic_DNA"/>
</dbReference>
<dbReference type="Proteomes" id="UP000654370">
    <property type="component" value="Unassembled WGS sequence"/>
</dbReference>
<keyword evidence="3" id="KW-1185">Reference proteome</keyword>
<protein>
    <recommendedName>
        <fullName evidence="4">Oxidoreductase AflY</fullName>
    </recommendedName>
</protein>
<evidence type="ECO:0000256" key="1">
    <source>
        <dbReference type="ARBA" id="ARBA00023002"/>
    </source>
</evidence>
<dbReference type="AlphaFoldDB" id="A0A8H7Q2Z7"/>
<comment type="caution">
    <text evidence="2">The sequence shown here is derived from an EMBL/GenBank/DDBJ whole genome shotgun (WGS) entry which is preliminary data.</text>
</comment>